<evidence type="ECO:0000256" key="2">
    <source>
        <dbReference type="ARBA" id="ARBA00023125"/>
    </source>
</evidence>
<evidence type="ECO:0000256" key="3">
    <source>
        <dbReference type="ARBA" id="ARBA00023172"/>
    </source>
</evidence>
<dbReference type="SUPFAM" id="SSF56349">
    <property type="entry name" value="DNA breaking-rejoining enzymes"/>
    <property type="match status" value="1"/>
</dbReference>
<dbReference type="InterPro" id="IPR010998">
    <property type="entry name" value="Integrase_recombinase_N"/>
</dbReference>
<dbReference type="Pfam" id="PF17293">
    <property type="entry name" value="Arm-DNA-bind_5"/>
    <property type="match status" value="1"/>
</dbReference>
<dbReference type="InterPro" id="IPR050090">
    <property type="entry name" value="Tyrosine_recombinase_XerCD"/>
</dbReference>
<dbReference type="Pfam" id="PF13102">
    <property type="entry name" value="Phage_int_SAM_5"/>
    <property type="match status" value="1"/>
</dbReference>
<dbReference type="InterPro" id="IPR013762">
    <property type="entry name" value="Integrase-like_cat_sf"/>
</dbReference>
<dbReference type="InterPro" id="IPR002104">
    <property type="entry name" value="Integrase_catalytic"/>
</dbReference>
<evidence type="ECO:0000256" key="1">
    <source>
        <dbReference type="ARBA" id="ARBA00008857"/>
    </source>
</evidence>
<protein>
    <submittedName>
        <fullName evidence="5">Site-specific integrase</fullName>
    </submittedName>
</protein>
<evidence type="ECO:0000313" key="6">
    <source>
        <dbReference type="Proteomes" id="UP001460202"/>
    </source>
</evidence>
<keyword evidence="3" id="KW-0233">DNA recombination</keyword>
<comment type="similarity">
    <text evidence="1">Belongs to the 'phage' integrase family.</text>
</comment>
<dbReference type="InterPro" id="IPR025269">
    <property type="entry name" value="SAM-like_dom"/>
</dbReference>
<keyword evidence="2" id="KW-0238">DNA-binding</keyword>
<dbReference type="PANTHER" id="PTHR30349">
    <property type="entry name" value="PHAGE INTEGRASE-RELATED"/>
    <property type="match status" value="1"/>
</dbReference>
<proteinExistence type="inferred from homology"/>
<organism evidence="5 6">
    <name type="scientific">Alistipes intestinihominis</name>
    <dbReference type="NCBI Taxonomy" id="3133172"/>
    <lineage>
        <taxon>Bacteria</taxon>
        <taxon>Pseudomonadati</taxon>
        <taxon>Bacteroidota</taxon>
        <taxon>Bacteroidia</taxon>
        <taxon>Bacteroidales</taxon>
        <taxon>Rikenellaceae</taxon>
        <taxon>Alistipes</taxon>
    </lineage>
</organism>
<name>A0ABV1GVH2_9BACT</name>
<dbReference type="Gene3D" id="1.10.443.10">
    <property type="entry name" value="Intergrase catalytic core"/>
    <property type="match status" value="1"/>
</dbReference>
<dbReference type="Pfam" id="PF00589">
    <property type="entry name" value="Phage_integrase"/>
    <property type="match status" value="1"/>
</dbReference>
<sequence>MRTAIILRQDKTNQKGVLPVCMRITHERRSMYVTLIRVKPENWDASRGIVKKSDLQHERLNNELRRRIAEVNKVVVLCEAMEPERGIDAVRDRLHKRTTADMFVYAQNYLSRKENTSVRTYNKCHSHITKFKKFIGKDQFSVSHLTYELLLRYENYLREDLGNSINTVTTNMKTLKELTAEMYEEFRLDIRNNPFRKYKMKSTPTERPCLSEREYFRVRNLKLIMQGKLYDARQLFVFESETGIRISDILKLRWQNYDGHYIQIIMDKTDRQLKIPASDLVKEICAMRERRYKTAGVPITPDGFIFRGILPYEYDSMSREEKVCAENCAVARINLALKRVAVLARVKKNLSTHVGRHTFASRLVRSGQNMVVIRDLLGHASIRTTEIYAKIMQSQMNDAIDVLNKLNNHGYKRAE</sequence>
<comment type="caution">
    <text evidence="5">The sequence shown here is derived from an EMBL/GenBank/DDBJ whole genome shotgun (WGS) entry which is preliminary data.</text>
</comment>
<dbReference type="CDD" id="cd01185">
    <property type="entry name" value="INTN1_C_like"/>
    <property type="match status" value="1"/>
</dbReference>
<dbReference type="Gene3D" id="1.10.150.130">
    <property type="match status" value="1"/>
</dbReference>
<dbReference type="InterPro" id="IPR011010">
    <property type="entry name" value="DNA_brk_join_enz"/>
</dbReference>
<feature type="domain" description="Tyr recombinase" evidence="4">
    <location>
        <begin position="205"/>
        <end position="401"/>
    </location>
</feature>
<reference evidence="5 6" key="1">
    <citation type="submission" date="2024-03" db="EMBL/GenBank/DDBJ databases">
        <title>Human intestinal bacterial collection.</title>
        <authorList>
            <person name="Pauvert C."/>
            <person name="Hitch T.C.A."/>
            <person name="Clavel T."/>
        </authorList>
    </citation>
    <scope>NUCLEOTIDE SEQUENCE [LARGE SCALE GENOMIC DNA]</scope>
    <source>
        <strain evidence="5 6">CLA-KB-H122</strain>
    </source>
</reference>
<evidence type="ECO:0000313" key="5">
    <source>
        <dbReference type="EMBL" id="MEQ2544196.1"/>
    </source>
</evidence>
<keyword evidence="6" id="KW-1185">Reference proteome</keyword>
<dbReference type="EMBL" id="JBBMFL010000003">
    <property type="protein sequence ID" value="MEQ2544196.1"/>
    <property type="molecule type" value="Genomic_DNA"/>
</dbReference>
<gene>
    <name evidence="5" type="ORF">WMO46_04440</name>
</gene>
<dbReference type="InterPro" id="IPR035386">
    <property type="entry name" value="Arm-DNA-bind_5"/>
</dbReference>
<accession>A0ABV1GVH2</accession>
<evidence type="ECO:0000259" key="4">
    <source>
        <dbReference type="PROSITE" id="PS51898"/>
    </source>
</evidence>
<dbReference type="PROSITE" id="PS51898">
    <property type="entry name" value="TYR_RECOMBINASE"/>
    <property type="match status" value="1"/>
</dbReference>
<dbReference type="RefSeq" id="WP_168948848.1">
    <property type="nucleotide sequence ID" value="NZ_JBBMFL010000003.1"/>
</dbReference>
<dbReference type="Proteomes" id="UP001460202">
    <property type="component" value="Unassembled WGS sequence"/>
</dbReference>
<dbReference type="PANTHER" id="PTHR30349:SF64">
    <property type="entry name" value="PROPHAGE INTEGRASE INTD-RELATED"/>
    <property type="match status" value="1"/>
</dbReference>